<feature type="domain" description="DUF1858" evidence="1">
    <location>
        <begin position="2"/>
        <end position="54"/>
    </location>
</feature>
<organism evidence="2">
    <name type="scientific">bioreactor metagenome</name>
    <dbReference type="NCBI Taxonomy" id="1076179"/>
    <lineage>
        <taxon>unclassified sequences</taxon>
        <taxon>metagenomes</taxon>
        <taxon>ecological metagenomes</taxon>
    </lineage>
</organism>
<dbReference type="PANTHER" id="PTHR39341">
    <property type="entry name" value="BSL7085 PROTEIN"/>
    <property type="match status" value="1"/>
</dbReference>
<dbReference type="EMBL" id="VSSQ01143205">
    <property type="protein sequence ID" value="MPN63580.1"/>
    <property type="molecule type" value="Genomic_DNA"/>
</dbReference>
<name>A0A645JKE1_9ZZZZ</name>
<proteinExistence type="predicted"/>
<dbReference type="InterPro" id="IPR038062">
    <property type="entry name" value="ScdA-like_N_sf"/>
</dbReference>
<dbReference type="Pfam" id="PF08984">
    <property type="entry name" value="DUF1858"/>
    <property type="match status" value="1"/>
</dbReference>
<dbReference type="AlphaFoldDB" id="A0A645JKE1"/>
<dbReference type="NCBIfam" id="TIGR03980">
    <property type="entry name" value="prismane_assoc"/>
    <property type="match status" value="1"/>
</dbReference>
<dbReference type="Gene3D" id="1.10.3910.10">
    <property type="entry name" value="SP0561-like"/>
    <property type="match status" value="1"/>
</dbReference>
<dbReference type="PANTHER" id="PTHR39341:SF1">
    <property type="entry name" value="DUF1858 DOMAIN-CONTAINING PROTEIN"/>
    <property type="match status" value="1"/>
</dbReference>
<comment type="caution">
    <text evidence="2">The sequence shown here is derived from an EMBL/GenBank/DDBJ whole genome shotgun (WGS) entry which is preliminary data.</text>
</comment>
<gene>
    <name evidence="2" type="ORF">SDC9_211344</name>
</gene>
<dbReference type="InterPro" id="IPR023883">
    <property type="entry name" value="CHP03980_redox-disulphide"/>
</dbReference>
<evidence type="ECO:0000259" key="1">
    <source>
        <dbReference type="Pfam" id="PF08984"/>
    </source>
</evidence>
<dbReference type="SUPFAM" id="SSF140683">
    <property type="entry name" value="SP0561-like"/>
    <property type="match status" value="1"/>
</dbReference>
<protein>
    <recommendedName>
        <fullName evidence="1">DUF1858 domain-containing protein</fullName>
    </recommendedName>
</protein>
<accession>A0A645JKE1</accession>
<sequence>MITKSTPIIDILRLWPQSRDIFIRHGMGCVNCMGLATETVENGAKLHGINIEGLLRELNQLSSG</sequence>
<dbReference type="InterPro" id="IPR015077">
    <property type="entry name" value="DUF1858"/>
</dbReference>
<reference evidence="2" key="1">
    <citation type="submission" date="2019-08" db="EMBL/GenBank/DDBJ databases">
        <authorList>
            <person name="Kucharzyk K."/>
            <person name="Murdoch R.W."/>
            <person name="Higgins S."/>
            <person name="Loffler F."/>
        </authorList>
    </citation>
    <scope>NUCLEOTIDE SEQUENCE</scope>
</reference>
<evidence type="ECO:0000313" key="2">
    <source>
        <dbReference type="EMBL" id="MPN63580.1"/>
    </source>
</evidence>